<evidence type="ECO:0000313" key="4">
    <source>
        <dbReference type="Proteomes" id="UP001059596"/>
    </source>
</evidence>
<dbReference type="Proteomes" id="UP001059596">
    <property type="component" value="Unassembled WGS sequence"/>
</dbReference>
<dbReference type="AlphaFoldDB" id="A0A9P9YBS6"/>
<keyword evidence="4" id="KW-1185">Reference proteome</keyword>
<gene>
    <name evidence="3" type="ORF">M5D96_013330</name>
</gene>
<evidence type="ECO:0000313" key="3">
    <source>
        <dbReference type="EMBL" id="KAI8033928.1"/>
    </source>
</evidence>
<protein>
    <submittedName>
        <fullName evidence="3">Uncharacterized protein</fullName>
    </submittedName>
</protein>
<reference evidence="3" key="1">
    <citation type="journal article" date="2023" name="Genome Biol. Evol.">
        <title>Long-read-based Genome Assembly of Drosophila gunungcola Reveals Fewer Chemosensory Genes in Flower-breeding Species.</title>
        <authorList>
            <person name="Negi A."/>
            <person name="Liao B.Y."/>
            <person name="Yeh S.D."/>
        </authorList>
    </citation>
    <scope>NUCLEOTIDE SEQUENCE</scope>
    <source>
        <strain evidence="3">Sukarami</strain>
    </source>
</reference>
<name>A0A9P9YBS6_9MUSC</name>
<sequence>SLSSPFIIITTTRFFCCRVSRTLPTSLPASLPRSTSLLVDDLRFALRLLTIKSHAAFLVSIITETKNTRSPNEAQTKKENERSEKSKETGRKKTQSENDDTSSNVSSVVFYLFYSDTLFLYSFYFLFLFPSACVCVCSLFLHFAFAQIVN</sequence>
<feature type="non-terminal residue" evidence="3">
    <location>
        <position position="1"/>
    </location>
</feature>
<organism evidence="3 4">
    <name type="scientific">Drosophila gunungcola</name>
    <name type="common">fruit fly</name>
    <dbReference type="NCBI Taxonomy" id="103775"/>
    <lineage>
        <taxon>Eukaryota</taxon>
        <taxon>Metazoa</taxon>
        <taxon>Ecdysozoa</taxon>
        <taxon>Arthropoda</taxon>
        <taxon>Hexapoda</taxon>
        <taxon>Insecta</taxon>
        <taxon>Pterygota</taxon>
        <taxon>Neoptera</taxon>
        <taxon>Endopterygota</taxon>
        <taxon>Diptera</taxon>
        <taxon>Brachycera</taxon>
        <taxon>Muscomorpha</taxon>
        <taxon>Ephydroidea</taxon>
        <taxon>Drosophilidae</taxon>
        <taxon>Drosophila</taxon>
        <taxon>Sophophora</taxon>
    </lineage>
</organism>
<keyword evidence="2" id="KW-0472">Membrane</keyword>
<accession>A0A9P9YBS6</accession>
<comment type="caution">
    <text evidence="3">The sequence shown here is derived from an EMBL/GenBank/DDBJ whole genome shotgun (WGS) entry which is preliminary data.</text>
</comment>
<dbReference type="EMBL" id="JAMKOV010000091">
    <property type="protein sequence ID" value="KAI8033928.1"/>
    <property type="molecule type" value="Genomic_DNA"/>
</dbReference>
<keyword evidence="2" id="KW-1133">Transmembrane helix</keyword>
<keyword evidence="2" id="KW-0812">Transmembrane</keyword>
<feature type="region of interest" description="Disordered" evidence="1">
    <location>
        <begin position="67"/>
        <end position="102"/>
    </location>
</feature>
<feature type="compositionally biased region" description="Basic and acidic residues" evidence="1">
    <location>
        <begin position="75"/>
        <end position="96"/>
    </location>
</feature>
<feature type="transmembrane region" description="Helical" evidence="2">
    <location>
        <begin position="118"/>
        <end position="145"/>
    </location>
</feature>
<evidence type="ECO:0000256" key="2">
    <source>
        <dbReference type="SAM" id="Phobius"/>
    </source>
</evidence>
<evidence type="ECO:0000256" key="1">
    <source>
        <dbReference type="SAM" id="MobiDB-lite"/>
    </source>
</evidence>
<proteinExistence type="predicted"/>